<protein>
    <submittedName>
        <fullName evidence="1">McrC family protein</fullName>
    </submittedName>
</protein>
<sequence>MSTLTCFEYSILRVGQGEFQLRHFQELARLNERHGNSWFTMLDRGVRFTSYVGVIQLPGLLLEILPKTDRAAPNEKRWRRALLEMLRRSGQLPVAAPTVAALAERPLALLELYIRLFIEQCDILLRHGLSKRYRAKTSNGLALKGQLLFAQQLKHNLVHQEHFYTRHQEYDQEHHLHSFLRMALGLAVKVAQGPGLVCRAQALLLHWPEVPPIAVPASRPVLSRQMERYGPALDLALLLLRHLSPDLAKGETQAAALLFDMNRLFEQYVAQQLRSAVAADSSTTVQVQNRAVFWDDLTVRPDLIIKLAEPNGVFILDTKWKVPDNERPAASDLQQLYAYCHLWGAKHAMLLYPNSDGQREGRRATYGASQWLPTTHLEGHCCFLNIIKPDGSLNTNCGTDLLALIEKL</sequence>
<name>A0ABY4F2H7_9BACT</name>
<evidence type="ECO:0000313" key="2">
    <source>
        <dbReference type="Proteomes" id="UP000831785"/>
    </source>
</evidence>
<dbReference type="Gene3D" id="3.90.320.10">
    <property type="match status" value="1"/>
</dbReference>
<dbReference type="PANTHER" id="PTHR38733:SF1">
    <property type="entry name" value="TYPE IV METHYL-DIRECTED RESTRICTION ENZYME ECOKMCRBC"/>
    <property type="match status" value="1"/>
</dbReference>
<dbReference type="InterPro" id="IPR019292">
    <property type="entry name" value="McrC"/>
</dbReference>
<dbReference type="Proteomes" id="UP000831785">
    <property type="component" value="Chromosome"/>
</dbReference>
<keyword evidence="2" id="KW-1185">Reference proteome</keyword>
<proteinExistence type="predicted"/>
<evidence type="ECO:0000313" key="1">
    <source>
        <dbReference type="EMBL" id="UOQ50689.1"/>
    </source>
</evidence>
<reference evidence="1 2" key="1">
    <citation type="submission" date="2022-04" db="EMBL/GenBank/DDBJ databases">
        <title>Hymenobacter sp. isolated from the air.</title>
        <authorList>
            <person name="Won M."/>
            <person name="Lee C.-M."/>
            <person name="Woen H.-Y."/>
            <person name="Kwon S.-W."/>
        </authorList>
    </citation>
    <scope>NUCLEOTIDE SEQUENCE [LARGE SCALE GENOMIC DNA]</scope>
    <source>
        <strain evidence="2">5116 S-27</strain>
    </source>
</reference>
<organism evidence="1 2">
    <name type="scientific">Hymenobacter cellulosivorans</name>
    <dbReference type="NCBI Taxonomy" id="2932249"/>
    <lineage>
        <taxon>Bacteria</taxon>
        <taxon>Pseudomonadati</taxon>
        <taxon>Bacteroidota</taxon>
        <taxon>Cytophagia</taxon>
        <taxon>Cytophagales</taxon>
        <taxon>Hymenobacteraceae</taxon>
        <taxon>Hymenobacter</taxon>
    </lineage>
</organism>
<dbReference type="Pfam" id="PF10117">
    <property type="entry name" value="McrBC"/>
    <property type="match status" value="1"/>
</dbReference>
<gene>
    <name evidence="1" type="ORF">MUN80_13055</name>
</gene>
<accession>A0ABY4F2H7</accession>
<dbReference type="InterPro" id="IPR011604">
    <property type="entry name" value="PDDEXK-like_dom_sf"/>
</dbReference>
<dbReference type="RefSeq" id="WP_244713432.1">
    <property type="nucleotide sequence ID" value="NZ_CP095049.1"/>
</dbReference>
<dbReference type="EMBL" id="CP095049">
    <property type="protein sequence ID" value="UOQ50689.1"/>
    <property type="molecule type" value="Genomic_DNA"/>
</dbReference>
<dbReference type="PANTHER" id="PTHR38733">
    <property type="entry name" value="PROTEIN MCRC"/>
    <property type="match status" value="1"/>
</dbReference>